<dbReference type="GO" id="GO:0000139">
    <property type="term" value="C:Golgi membrane"/>
    <property type="evidence" value="ECO:0007669"/>
    <property type="project" value="UniProtKB-SubCell"/>
</dbReference>
<dbReference type="Pfam" id="PF00650">
    <property type="entry name" value="CRAL_TRIO"/>
    <property type="match status" value="1"/>
</dbReference>
<gene>
    <name evidence="9" type="ORF">Golob_007245</name>
</gene>
<dbReference type="SUPFAM" id="SSF46938">
    <property type="entry name" value="CRAL/TRIO N-terminal domain"/>
    <property type="match status" value="1"/>
</dbReference>
<dbReference type="InterPro" id="IPR051026">
    <property type="entry name" value="PI/PC_transfer"/>
</dbReference>
<evidence type="ECO:0000256" key="7">
    <source>
        <dbReference type="SAM" id="MobiDB-lite"/>
    </source>
</evidence>
<keyword evidence="10" id="KW-1185">Reference proteome</keyword>
<evidence type="ECO:0000256" key="1">
    <source>
        <dbReference type="ARBA" id="ARBA00004202"/>
    </source>
</evidence>
<evidence type="ECO:0000313" key="10">
    <source>
        <dbReference type="Proteomes" id="UP000593572"/>
    </source>
</evidence>
<evidence type="ECO:0000256" key="6">
    <source>
        <dbReference type="ARBA" id="ARBA00038020"/>
    </source>
</evidence>
<dbReference type="SMART" id="SM00516">
    <property type="entry name" value="SEC14"/>
    <property type="match status" value="1"/>
</dbReference>
<evidence type="ECO:0000256" key="2">
    <source>
        <dbReference type="ARBA" id="ARBA00004395"/>
    </source>
</evidence>
<evidence type="ECO:0000256" key="4">
    <source>
        <dbReference type="ARBA" id="ARBA00022927"/>
    </source>
</evidence>
<dbReference type="CDD" id="cd00170">
    <property type="entry name" value="SEC14"/>
    <property type="match status" value="1"/>
</dbReference>
<feature type="domain" description="CRAL-TRIO" evidence="8">
    <location>
        <begin position="151"/>
        <end position="264"/>
    </location>
</feature>
<dbReference type="SUPFAM" id="SSF52087">
    <property type="entry name" value="CRAL/TRIO domain"/>
    <property type="match status" value="1"/>
</dbReference>
<organism evidence="9 10">
    <name type="scientific">Gossypium lobatum</name>
    <dbReference type="NCBI Taxonomy" id="34289"/>
    <lineage>
        <taxon>Eukaryota</taxon>
        <taxon>Viridiplantae</taxon>
        <taxon>Streptophyta</taxon>
        <taxon>Embryophyta</taxon>
        <taxon>Tracheophyta</taxon>
        <taxon>Spermatophyta</taxon>
        <taxon>Magnoliopsida</taxon>
        <taxon>eudicotyledons</taxon>
        <taxon>Gunneridae</taxon>
        <taxon>Pentapetalae</taxon>
        <taxon>rosids</taxon>
        <taxon>malvids</taxon>
        <taxon>Malvales</taxon>
        <taxon>Malvaceae</taxon>
        <taxon>Malvoideae</taxon>
        <taxon>Gossypium</taxon>
    </lineage>
</organism>
<dbReference type="Proteomes" id="UP000593572">
    <property type="component" value="Unassembled WGS sequence"/>
</dbReference>
<keyword evidence="3" id="KW-0472">Membrane</keyword>
<accession>A0A7J8MBR4</accession>
<protein>
    <recommendedName>
        <fullName evidence="8">CRAL-TRIO domain-containing protein</fullName>
    </recommendedName>
</protein>
<dbReference type="InterPro" id="IPR036865">
    <property type="entry name" value="CRAL-TRIO_dom_sf"/>
</dbReference>
<dbReference type="PANTHER" id="PTHR45657:SF5">
    <property type="entry name" value="PHOSPHATIDYLINOSITOL_PHOSPHATIDYLCHOLINE TRANSFER PROTEIN SFH6"/>
    <property type="match status" value="1"/>
</dbReference>
<keyword evidence="5" id="KW-0333">Golgi apparatus</keyword>
<feature type="non-terminal residue" evidence="9">
    <location>
        <position position="1"/>
    </location>
</feature>
<dbReference type="GO" id="GO:0005886">
    <property type="term" value="C:plasma membrane"/>
    <property type="evidence" value="ECO:0007669"/>
    <property type="project" value="UniProtKB-SubCell"/>
</dbReference>
<evidence type="ECO:0000256" key="3">
    <source>
        <dbReference type="ARBA" id="ARBA00022475"/>
    </source>
</evidence>
<dbReference type="InterPro" id="IPR011074">
    <property type="entry name" value="CRAL/TRIO_N_dom"/>
</dbReference>
<dbReference type="PANTHER" id="PTHR45657">
    <property type="entry name" value="CRAL-TRIO DOMAIN-CONTAINING PROTEIN YKL091C-RELATED"/>
    <property type="match status" value="1"/>
</dbReference>
<name>A0A7J8MBR4_9ROSI</name>
<keyword evidence="4" id="KW-0813">Transport</keyword>
<comment type="subcellular location">
    <subcellularLocation>
        <location evidence="1">Cell membrane</location>
        <topology evidence="1">Peripheral membrane protein</topology>
    </subcellularLocation>
    <subcellularLocation>
        <location evidence="2">Golgi apparatus membrane</location>
        <topology evidence="2">Peripheral membrane protein</topology>
    </subcellularLocation>
</comment>
<dbReference type="PROSITE" id="PS50191">
    <property type="entry name" value="CRAL_TRIO"/>
    <property type="match status" value="1"/>
</dbReference>
<dbReference type="EMBL" id="JABEZX010000008">
    <property type="protein sequence ID" value="MBA0562177.1"/>
    <property type="molecule type" value="Genomic_DNA"/>
</dbReference>
<keyword evidence="3" id="KW-1003">Cell membrane</keyword>
<feature type="compositionally biased region" description="Basic and acidic residues" evidence="7">
    <location>
        <begin position="12"/>
        <end position="31"/>
    </location>
</feature>
<proteinExistence type="inferred from homology"/>
<dbReference type="GO" id="GO:0015031">
    <property type="term" value="P:protein transport"/>
    <property type="evidence" value="ECO:0007669"/>
    <property type="project" value="UniProtKB-KW"/>
</dbReference>
<dbReference type="Gene3D" id="1.10.8.20">
    <property type="entry name" value="N-terminal domain of phosphatidylinositol transfer protein sec14p"/>
    <property type="match status" value="1"/>
</dbReference>
<feature type="non-terminal residue" evidence="9">
    <location>
        <position position="264"/>
    </location>
</feature>
<dbReference type="SMART" id="SM01100">
    <property type="entry name" value="CRAL_TRIO_N"/>
    <property type="match status" value="1"/>
</dbReference>
<evidence type="ECO:0000256" key="5">
    <source>
        <dbReference type="ARBA" id="ARBA00023034"/>
    </source>
</evidence>
<evidence type="ECO:0000259" key="8">
    <source>
        <dbReference type="PROSITE" id="PS50191"/>
    </source>
</evidence>
<dbReference type="InterPro" id="IPR036273">
    <property type="entry name" value="CRAL/TRIO_N_dom_sf"/>
</dbReference>
<sequence>CHETGFEGFYGSDERRERKSDFENSEDERRTRIGSLKKKAISASARFKHSLKKKSNRRKSDGRVSSVSIEDVRNAEELRAVDQFRQALIMEELLPEKHDDYHMMLRCSPPLKFLKARKFDIDKAKHMWADMLQWRKEFGADTIMEDFEFKELNEVLRYYPHGHHGVDKEGRPVYIERLGKVDPNKLMQVTTMDRYVKYHVREFEKAFTMKFPACTIAAKRHIDSSTTILDVHGVGFKNFTKSARDLIMRLQKIDGDNYPEVCHL</sequence>
<feature type="region of interest" description="Disordered" evidence="7">
    <location>
        <begin position="1"/>
        <end position="41"/>
    </location>
</feature>
<comment type="similarity">
    <text evidence="6">Belongs to the SFH family.</text>
</comment>
<dbReference type="Gene3D" id="3.40.525.10">
    <property type="entry name" value="CRAL-TRIO lipid binding domain"/>
    <property type="match status" value="1"/>
</dbReference>
<evidence type="ECO:0000313" key="9">
    <source>
        <dbReference type="EMBL" id="MBA0562177.1"/>
    </source>
</evidence>
<dbReference type="InterPro" id="IPR001251">
    <property type="entry name" value="CRAL-TRIO_dom"/>
</dbReference>
<keyword evidence="4" id="KW-0653">Protein transport</keyword>
<reference evidence="9 10" key="1">
    <citation type="journal article" date="2019" name="Genome Biol. Evol.">
        <title>Insights into the evolution of the New World diploid cottons (Gossypium, subgenus Houzingenia) based on genome sequencing.</title>
        <authorList>
            <person name="Grover C.E."/>
            <person name="Arick M.A. 2nd"/>
            <person name="Thrash A."/>
            <person name="Conover J.L."/>
            <person name="Sanders W.S."/>
            <person name="Peterson D.G."/>
            <person name="Frelichowski J.E."/>
            <person name="Scheffler J.A."/>
            <person name="Scheffler B.E."/>
            <person name="Wendel J.F."/>
        </authorList>
    </citation>
    <scope>NUCLEOTIDE SEQUENCE [LARGE SCALE GENOMIC DNA]</scope>
    <source>
        <strain evidence="9">157</strain>
        <tissue evidence="9">Leaf</tissue>
    </source>
</reference>
<dbReference type="AlphaFoldDB" id="A0A7J8MBR4"/>
<comment type="caution">
    <text evidence="9">The sequence shown here is derived from an EMBL/GenBank/DDBJ whole genome shotgun (WGS) entry which is preliminary data.</text>
</comment>